<proteinExistence type="predicted"/>
<dbReference type="Gene3D" id="3.90.550.10">
    <property type="entry name" value="Spore Coat Polysaccharide Biosynthesis Protein SpsA, Chain A"/>
    <property type="match status" value="1"/>
</dbReference>
<accession>A0A420DUN8</accession>
<gene>
    <name evidence="1" type="ORF">BXY80_0051</name>
</gene>
<dbReference type="EMBL" id="RAQJ01000001">
    <property type="protein sequence ID" value="RKE97986.1"/>
    <property type="molecule type" value="Genomic_DNA"/>
</dbReference>
<organism evidence="1 2">
    <name type="scientific">Ichthyenterobacterium magnum</name>
    <dbReference type="NCBI Taxonomy" id="1230530"/>
    <lineage>
        <taxon>Bacteria</taxon>
        <taxon>Pseudomonadati</taxon>
        <taxon>Bacteroidota</taxon>
        <taxon>Flavobacteriia</taxon>
        <taxon>Flavobacteriales</taxon>
        <taxon>Flavobacteriaceae</taxon>
        <taxon>Ichthyenterobacterium</taxon>
    </lineage>
</organism>
<reference evidence="1 2" key="1">
    <citation type="submission" date="2018-09" db="EMBL/GenBank/DDBJ databases">
        <title>Genomic Encyclopedia of Archaeal and Bacterial Type Strains, Phase II (KMG-II): from individual species to whole genera.</title>
        <authorList>
            <person name="Goeker M."/>
        </authorList>
    </citation>
    <scope>NUCLEOTIDE SEQUENCE [LARGE SCALE GENOMIC DNA]</scope>
    <source>
        <strain evidence="1 2">DSM 26283</strain>
    </source>
</reference>
<evidence type="ECO:0000313" key="2">
    <source>
        <dbReference type="Proteomes" id="UP000284892"/>
    </source>
</evidence>
<dbReference type="GO" id="GO:0016740">
    <property type="term" value="F:transferase activity"/>
    <property type="evidence" value="ECO:0007669"/>
    <property type="project" value="UniProtKB-KW"/>
</dbReference>
<dbReference type="Proteomes" id="UP000284892">
    <property type="component" value="Unassembled WGS sequence"/>
</dbReference>
<protein>
    <submittedName>
        <fullName evidence="1">Glycosyl transferase family 2</fullName>
    </submittedName>
</protein>
<dbReference type="AlphaFoldDB" id="A0A420DUN8"/>
<comment type="caution">
    <text evidence="1">The sequence shown here is derived from an EMBL/GenBank/DDBJ whole genome shotgun (WGS) entry which is preliminary data.</text>
</comment>
<name>A0A420DUN8_9FLAO</name>
<sequence length="268" mass="32137">MKDLKLKKSVLTLRYYCYYYYNLIFNTTLRHHNKNYKSIPIIIISYNQLFYLKQLLSFLQDNAYTNIIIIDNNSTYAPLIAYFKEINDQVKIHRLHKNYGHRVFWNQEELFKTYAKGYYVVTDPDIVPLSECPHDFLWHFKTILNANPDVNKVGFSLKIDDIPDTNKEKQTVLKWERQFYKKQDKNNNYIAKIDTTFALYRPSGIKPVWKNFFKAIRTKYPYIAKHGGWYIDFNNLTAEQDYYIKTANSSSSWLNLKDEGKLKTYKDL</sequence>
<keyword evidence="2" id="KW-1185">Reference proteome</keyword>
<evidence type="ECO:0000313" key="1">
    <source>
        <dbReference type="EMBL" id="RKE97986.1"/>
    </source>
</evidence>
<dbReference type="InterPro" id="IPR029044">
    <property type="entry name" value="Nucleotide-diphossugar_trans"/>
</dbReference>
<dbReference type="SUPFAM" id="SSF53448">
    <property type="entry name" value="Nucleotide-diphospho-sugar transferases"/>
    <property type="match status" value="1"/>
</dbReference>
<keyword evidence="1" id="KW-0808">Transferase</keyword>